<feature type="domain" description="DUF6504" evidence="2">
    <location>
        <begin position="1"/>
        <end position="102"/>
    </location>
</feature>
<proteinExistence type="predicted"/>
<organism evidence="3 4">
    <name type="scientific">Janibacter hoylei PVAS-1</name>
    <dbReference type="NCBI Taxonomy" id="1210046"/>
    <lineage>
        <taxon>Bacteria</taxon>
        <taxon>Bacillati</taxon>
        <taxon>Actinomycetota</taxon>
        <taxon>Actinomycetes</taxon>
        <taxon>Micrococcales</taxon>
        <taxon>Intrasporangiaceae</taxon>
        <taxon>Janibacter</taxon>
    </lineage>
</organism>
<dbReference type="InterPro" id="IPR045443">
    <property type="entry name" value="DUF6504"/>
</dbReference>
<sequence>MVRVVEEPIEVRVGGASPEQFLWRGRLYRVMEVVDHWEERCAWWRGADRPLAQVPLTRQVWRVSAQRGRSSTPGVYDLGVDASDEATPGGGAPGWLLLRTQD</sequence>
<dbReference type="Pfam" id="PF20114">
    <property type="entry name" value="DUF6504"/>
    <property type="match status" value="1"/>
</dbReference>
<evidence type="ECO:0000256" key="1">
    <source>
        <dbReference type="SAM" id="MobiDB-lite"/>
    </source>
</evidence>
<evidence type="ECO:0000259" key="2">
    <source>
        <dbReference type="Pfam" id="PF20114"/>
    </source>
</evidence>
<evidence type="ECO:0000313" key="4">
    <source>
        <dbReference type="Proteomes" id="UP000288711"/>
    </source>
</evidence>
<comment type="caution">
    <text evidence="3">The sequence shown here is derived from an EMBL/GenBank/DDBJ whole genome shotgun (WGS) entry which is preliminary data.</text>
</comment>
<protein>
    <recommendedName>
        <fullName evidence="2">DUF6504 domain-containing protein</fullName>
    </recommendedName>
</protein>
<dbReference type="EMBL" id="PIPF01000007">
    <property type="protein sequence ID" value="RWU83902.1"/>
    <property type="molecule type" value="Genomic_DNA"/>
</dbReference>
<gene>
    <name evidence="3" type="ORF">CWN80_08510</name>
</gene>
<reference evidence="3 4" key="1">
    <citation type="journal article" date="2009" name="Int. J. Syst. Evol. Microbiol.">
        <title>Janibacter hoylei sp. nov., Bacillus isronensis sp. nov. and Bacillus aryabhattai sp. nov., isolated from cryotubes used for collecting air from the upper atmosphere.</title>
        <authorList>
            <person name="Shivaji S."/>
            <person name="Chaturvedi P."/>
            <person name="Begum Z."/>
            <person name="Pindi P.K."/>
            <person name="Manorama R."/>
            <person name="Padmanaban D.A."/>
            <person name="Shouche Y.S."/>
            <person name="Pawar S."/>
            <person name="Vaishampayan P."/>
            <person name="Dutt C.B."/>
            <person name="Datta G.N."/>
            <person name="Manchanda R.K."/>
            <person name="Rao U.R."/>
            <person name="Bhargava P.M."/>
            <person name="Narlikar J.V."/>
        </authorList>
    </citation>
    <scope>NUCLEOTIDE SEQUENCE [LARGE SCALE GENOMIC DNA]</scope>
    <source>
        <strain evidence="3 4">PVAS-1</strain>
    </source>
</reference>
<dbReference type="RefSeq" id="WP_128277128.1">
    <property type="nucleotide sequence ID" value="NZ_PIPF01000007.1"/>
</dbReference>
<keyword evidence="4" id="KW-1185">Reference proteome</keyword>
<feature type="region of interest" description="Disordered" evidence="1">
    <location>
        <begin position="69"/>
        <end position="94"/>
    </location>
</feature>
<dbReference type="Proteomes" id="UP000288711">
    <property type="component" value="Unassembled WGS sequence"/>
</dbReference>
<evidence type="ECO:0000313" key="3">
    <source>
        <dbReference type="EMBL" id="RWU83902.1"/>
    </source>
</evidence>
<name>A0A444B6H2_9MICO</name>
<dbReference type="AlphaFoldDB" id="A0A444B6H2"/>
<accession>A0A444B6H2</accession>